<feature type="non-terminal residue" evidence="1">
    <location>
        <position position="425"/>
    </location>
</feature>
<evidence type="ECO:0000313" key="1">
    <source>
        <dbReference type="EMBL" id="KAG8235225.1"/>
    </source>
</evidence>
<dbReference type="SUPFAM" id="SSF48371">
    <property type="entry name" value="ARM repeat"/>
    <property type="match status" value="1"/>
</dbReference>
<dbReference type="InterPro" id="IPR011989">
    <property type="entry name" value="ARM-like"/>
</dbReference>
<keyword evidence="2" id="KW-1185">Reference proteome</keyword>
<dbReference type="PANTHER" id="PTHR31691">
    <property type="entry name" value="ROTATIN"/>
    <property type="match status" value="1"/>
</dbReference>
<dbReference type="PANTHER" id="PTHR31691:SF1">
    <property type="entry name" value="ROTATIN"/>
    <property type="match status" value="1"/>
</dbReference>
<dbReference type="GO" id="GO:0032053">
    <property type="term" value="P:ciliary basal body organization"/>
    <property type="evidence" value="ECO:0007669"/>
    <property type="project" value="TreeGrafter"/>
</dbReference>
<dbReference type="InterPro" id="IPR016024">
    <property type="entry name" value="ARM-type_fold"/>
</dbReference>
<reference evidence="1" key="2">
    <citation type="submission" date="2017-10" db="EMBL/GenBank/DDBJ databases">
        <title>Ladona fulva Genome sequencing and assembly.</title>
        <authorList>
            <person name="Murali S."/>
            <person name="Richards S."/>
            <person name="Bandaranaike D."/>
            <person name="Bellair M."/>
            <person name="Blankenburg K."/>
            <person name="Chao H."/>
            <person name="Dinh H."/>
            <person name="Doddapaneni H."/>
            <person name="Dugan-Rocha S."/>
            <person name="Elkadiri S."/>
            <person name="Gnanaolivu R."/>
            <person name="Hernandez B."/>
            <person name="Skinner E."/>
            <person name="Javaid M."/>
            <person name="Lee S."/>
            <person name="Li M."/>
            <person name="Ming W."/>
            <person name="Munidasa M."/>
            <person name="Muniz J."/>
            <person name="Nguyen L."/>
            <person name="Hughes D."/>
            <person name="Osuji N."/>
            <person name="Pu L.-L."/>
            <person name="Puazo M."/>
            <person name="Qu C."/>
            <person name="Quiroz J."/>
            <person name="Raj R."/>
            <person name="Weissenberger G."/>
            <person name="Xin Y."/>
            <person name="Zou X."/>
            <person name="Han Y."/>
            <person name="Worley K."/>
            <person name="Muzny D."/>
            <person name="Gibbs R."/>
        </authorList>
    </citation>
    <scope>NUCLEOTIDE SEQUENCE</scope>
    <source>
        <strain evidence="1">Sampled in the wild</strain>
    </source>
</reference>
<sequence length="425" mass="47155">MFNSPCDEHGDHEEKLEATSKSSQGVCLFEKASWSKNALKITHLLINLYEPERAAVPEVCVSLSSLLVMSSQAKWCALSSGLMGNIVSRCKNLYVSIIMGESEDSLLSQASFIRGSAGKKQQPKQWMNSMSLLFRLLTNFLHSGAIGTLGMESSSSPDFVKTEAVRLGLSDILHKLCPFAMLATSLLLDLLRLVTTFTTDCPPACQSLIHTSKAVGTGPCQNLLSSSLIHLLCDLATKELDSLLFMHQASQSKKPMEENMKESLEILSAVFASLRNACDVQECRAVLVKGNLLLSMIKLHRNEKKIPHQFSEMMEDLWLPFLLQLTTYSEGQVALPKIPDMFDLLLSLSKNATTKRYSFLSVLRNLALHSQNRTRFLSSEEFLQLLVQVLSKADKSMWQKEEAAITVQALCSNNYKAKQILKGVG</sequence>
<dbReference type="GO" id="GO:0005813">
    <property type="term" value="C:centrosome"/>
    <property type="evidence" value="ECO:0007669"/>
    <property type="project" value="InterPro"/>
</dbReference>
<name>A0A8K0KHY5_LADFU</name>
<dbReference type="GO" id="GO:0005814">
    <property type="term" value="C:centriole"/>
    <property type="evidence" value="ECO:0007669"/>
    <property type="project" value="TreeGrafter"/>
</dbReference>
<dbReference type="GO" id="GO:0010457">
    <property type="term" value="P:centriole-centriole cohesion"/>
    <property type="evidence" value="ECO:0007669"/>
    <property type="project" value="TreeGrafter"/>
</dbReference>
<gene>
    <name evidence="1" type="ORF">J437_LFUL015917</name>
</gene>
<comment type="caution">
    <text evidence="1">The sequence shown here is derived from an EMBL/GenBank/DDBJ whole genome shotgun (WGS) entry which is preliminary data.</text>
</comment>
<accession>A0A8K0KHY5</accession>
<dbReference type="OrthoDB" id="428850at2759"/>
<reference evidence="1" key="1">
    <citation type="submission" date="2013-04" db="EMBL/GenBank/DDBJ databases">
        <authorList>
            <person name="Qu J."/>
            <person name="Murali S.C."/>
            <person name="Bandaranaike D."/>
            <person name="Bellair M."/>
            <person name="Blankenburg K."/>
            <person name="Chao H."/>
            <person name="Dinh H."/>
            <person name="Doddapaneni H."/>
            <person name="Downs B."/>
            <person name="Dugan-Rocha S."/>
            <person name="Elkadiri S."/>
            <person name="Gnanaolivu R.D."/>
            <person name="Hernandez B."/>
            <person name="Javaid M."/>
            <person name="Jayaseelan J.C."/>
            <person name="Lee S."/>
            <person name="Li M."/>
            <person name="Ming W."/>
            <person name="Munidasa M."/>
            <person name="Muniz J."/>
            <person name="Nguyen L."/>
            <person name="Ongeri F."/>
            <person name="Osuji N."/>
            <person name="Pu L.-L."/>
            <person name="Puazo M."/>
            <person name="Qu C."/>
            <person name="Quiroz J."/>
            <person name="Raj R."/>
            <person name="Weissenberger G."/>
            <person name="Xin Y."/>
            <person name="Zou X."/>
            <person name="Han Y."/>
            <person name="Richards S."/>
            <person name="Worley K."/>
            <person name="Muzny D."/>
            <person name="Gibbs R."/>
        </authorList>
    </citation>
    <scope>NUCLEOTIDE SEQUENCE</scope>
    <source>
        <strain evidence="1">Sampled in the wild</strain>
    </source>
</reference>
<dbReference type="Proteomes" id="UP000792457">
    <property type="component" value="Unassembled WGS sequence"/>
</dbReference>
<dbReference type="AlphaFoldDB" id="A0A8K0KHY5"/>
<evidence type="ECO:0008006" key="3">
    <source>
        <dbReference type="Google" id="ProtNLM"/>
    </source>
</evidence>
<dbReference type="GO" id="GO:0036064">
    <property type="term" value="C:ciliary basal body"/>
    <property type="evidence" value="ECO:0007669"/>
    <property type="project" value="InterPro"/>
</dbReference>
<protein>
    <recommendedName>
        <fullName evidence="3">Rotatin</fullName>
    </recommendedName>
</protein>
<organism evidence="1 2">
    <name type="scientific">Ladona fulva</name>
    <name type="common">Scarce chaser dragonfly</name>
    <name type="synonym">Libellula fulva</name>
    <dbReference type="NCBI Taxonomy" id="123851"/>
    <lineage>
        <taxon>Eukaryota</taxon>
        <taxon>Metazoa</taxon>
        <taxon>Ecdysozoa</taxon>
        <taxon>Arthropoda</taxon>
        <taxon>Hexapoda</taxon>
        <taxon>Insecta</taxon>
        <taxon>Pterygota</taxon>
        <taxon>Palaeoptera</taxon>
        <taxon>Odonata</taxon>
        <taxon>Epiprocta</taxon>
        <taxon>Anisoptera</taxon>
        <taxon>Libelluloidea</taxon>
        <taxon>Libellulidae</taxon>
        <taxon>Ladona</taxon>
    </lineage>
</organism>
<proteinExistence type="predicted"/>
<evidence type="ECO:0000313" key="2">
    <source>
        <dbReference type="Proteomes" id="UP000792457"/>
    </source>
</evidence>
<dbReference type="Gene3D" id="1.25.10.10">
    <property type="entry name" value="Leucine-rich Repeat Variant"/>
    <property type="match status" value="1"/>
</dbReference>
<dbReference type="EMBL" id="KZ308890">
    <property type="protein sequence ID" value="KAG8235225.1"/>
    <property type="molecule type" value="Genomic_DNA"/>
</dbReference>
<dbReference type="GO" id="GO:0007099">
    <property type="term" value="P:centriole replication"/>
    <property type="evidence" value="ECO:0007669"/>
    <property type="project" value="TreeGrafter"/>
</dbReference>
<dbReference type="InterPro" id="IPR030791">
    <property type="entry name" value="Rotatin"/>
</dbReference>